<dbReference type="Proteomes" id="UP000734854">
    <property type="component" value="Unassembled WGS sequence"/>
</dbReference>
<dbReference type="PANTHER" id="PTHR33978">
    <property type="entry name" value="SERINE/THREONINE-KINASE"/>
    <property type="match status" value="1"/>
</dbReference>
<dbReference type="PANTHER" id="PTHR33978:SF18">
    <property type="entry name" value="OS01G0656300 PROTEIN"/>
    <property type="match status" value="1"/>
</dbReference>
<name>A0A8J5KX16_ZINOF</name>
<keyword evidence="2" id="KW-1185">Reference proteome</keyword>
<gene>
    <name evidence="1" type="ORF">ZIOFF_034789</name>
</gene>
<protein>
    <submittedName>
        <fullName evidence="1">Uncharacterized protein</fullName>
    </submittedName>
</protein>
<evidence type="ECO:0000313" key="1">
    <source>
        <dbReference type="EMBL" id="KAG6502508.1"/>
    </source>
</evidence>
<sequence>MEAKEDDGGGSGARVWDCGSPLYDSSELASLLHIIDRHTMTLPNHSKNSAGAQMQMVVSGDVAETEKKTTTTTTTKAKAVSKIRKGLGEVFDCIPFRRIP</sequence>
<evidence type="ECO:0000313" key="2">
    <source>
        <dbReference type="Proteomes" id="UP000734854"/>
    </source>
</evidence>
<comment type="caution">
    <text evidence="1">The sequence shown here is derived from an EMBL/GenBank/DDBJ whole genome shotgun (WGS) entry which is preliminary data.</text>
</comment>
<proteinExistence type="predicted"/>
<organism evidence="1 2">
    <name type="scientific">Zingiber officinale</name>
    <name type="common">Ginger</name>
    <name type="synonym">Amomum zingiber</name>
    <dbReference type="NCBI Taxonomy" id="94328"/>
    <lineage>
        <taxon>Eukaryota</taxon>
        <taxon>Viridiplantae</taxon>
        <taxon>Streptophyta</taxon>
        <taxon>Embryophyta</taxon>
        <taxon>Tracheophyta</taxon>
        <taxon>Spermatophyta</taxon>
        <taxon>Magnoliopsida</taxon>
        <taxon>Liliopsida</taxon>
        <taxon>Zingiberales</taxon>
        <taxon>Zingiberaceae</taxon>
        <taxon>Zingiber</taxon>
    </lineage>
</organism>
<reference evidence="1 2" key="1">
    <citation type="submission" date="2020-08" db="EMBL/GenBank/DDBJ databases">
        <title>Plant Genome Project.</title>
        <authorList>
            <person name="Zhang R.-G."/>
        </authorList>
    </citation>
    <scope>NUCLEOTIDE SEQUENCE [LARGE SCALE GENOMIC DNA]</scope>
    <source>
        <tissue evidence="1">Rhizome</tissue>
    </source>
</reference>
<accession>A0A8J5KX16</accession>
<dbReference type="AlphaFoldDB" id="A0A8J5KX16"/>
<dbReference type="EMBL" id="JACMSC010000010">
    <property type="protein sequence ID" value="KAG6502508.1"/>
    <property type="molecule type" value="Genomic_DNA"/>
</dbReference>